<dbReference type="PANTHER" id="PTHR47027:SF20">
    <property type="entry name" value="REVERSE TRANSCRIPTASE-LIKE PROTEIN WITH RNA-DIRECTED DNA POLYMERASE DOMAIN"/>
    <property type="match status" value="1"/>
</dbReference>
<name>A0A0E4G9R4_ANOGA</name>
<dbReference type="VEuPathDB" id="VectorBase:AGAMI1_001460"/>
<dbReference type="EMBL" id="HACL01000330">
    <property type="protein sequence ID" value="CFW94624.1"/>
    <property type="molecule type" value="Transcribed_RNA"/>
</dbReference>
<accession>A0A0E4G9R4</accession>
<feature type="domain" description="Reverse transcriptase" evidence="1">
    <location>
        <begin position="5"/>
        <end position="111"/>
    </location>
</feature>
<organism evidence="2">
    <name type="scientific">Anopheles gambiae</name>
    <name type="common">African malaria mosquito</name>
    <dbReference type="NCBI Taxonomy" id="7165"/>
    <lineage>
        <taxon>Eukaryota</taxon>
        <taxon>Metazoa</taxon>
        <taxon>Ecdysozoa</taxon>
        <taxon>Arthropoda</taxon>
        <taxon>Hexapoda</taxon>
        <taxon>Insecta</taxon>
        <taxon>Pterygota</taxon>
        <taxon>Neoptera</taxon>
        <taxon>Endopterygota</taxon>
        <taxon>Diptera</taxon>
        <taxon>Nematocera</taxon>
        <taxon>Culicoidea</taxon>
        <taxon>Culicidae</taxon>
        <taxon>Anophelinae</taxon>
        <taxon>Anopheles</taxon>
    </lineage>
</organism>
<dbReference type="Pfam" id="PF00078">
    <property type="entry name" value="RVT_1"/>
    <property type="match status" value="1"/>
</dbReference>
<reference evidence="2" key="1">
    <citation type="submission" date="2015-03" db="EMBL/GenBank/DDBJ databases">
        <title>Long non-coding RNA discovery across the genus Anopheles reveals conserved secondary structures within and beyond the Gambiae complex.</title>
        <authorList>
            <person name="Jenkins A."/>
            <person name="Waterhouse R."/>
            <person name="Muskavitch M."/>
        </authorList>
    </citation>
    <scope>NUCLEOTIDE SEQUENCE</scope>
    <source>
        <tissue evidence="2">Whole body</tissue>
    </source>
</reference>
<dbReference type="InterPro" id="IPR000477">
    <property type="entry name" value="RT_dom"/>
</dbReference>
<dbReference type="PANTHER" id="PTHR47027">
    <property type="entry name" value="REVERSE TRANSCRIPTASE DOMAIN-CONTAINING PROTEIN"/>
    <property type="match status" value="1"/>
</dbReference>
<proteinExistence type="predicted"/>
<dbReference type="AlphaFoldDB" id="A0A0E4G9R4"/>
<sequence length="132" mass="14629">MSGCLLFNIALEGVMRSAGFDIRGTICTRSLQFLGFADDIDIIGRTTEAVCEAYTRLKREAERIGLRINATKTEYLLAGSSVRDRARLGSRVSDDGDDLEVVEEFCYLGTIVTSDNKVSSEIRRRIVQGSRV</sequence>
<evidence type="ECO:0000313" key="2">
    <source>
        <dbReference type="EMBL" id="CFW94624.1"/>
    </source>
</evidence>
<protein>
    <recommendedName>
        <fullName evidence="1">Reverse transcriptase domain-containing protein</fullName>
    </recommendedName>
</protein>
<evidence type="ECO:0000259" key="1">
    <source>
        <dbReference type="Pfam" id="PF00078"/>
    </source>
</evidence>